<sequence>MRPVRISLECPTALLRAVKTQKNYIHTTSKSDIGLSGGYKKDVLNIRPRHLSDIRRTALCYVGVMINISNEYNVVDENQLNRGQKLVFDCCKTYFQAQREADMHGYEIQNPIHILVHGGPGTGK</sequence>
<dbReference type="EMBL" id="JAOYFB010000038">
    <property type="protein sequence ID" value="KAK4027315.1"/>
    <property type="molecule type" value="Genomic_DNA"/>
</dbReference>
<dbReference type="Proteomes" id="UP001234178">
    <property type="component" value="Unassembled WGS sequence"/>
</dbReference>
<evidence type="ECO:0000313" key="1">
    <source>
        <dbReference type="EMBL" id="KAK4027315.1"/>
    </source>
</evidence>
<keyword evidence="2" id="KW-1185">Reference proteome</keyword>
<gene>
    <name evidence="1" type="ORF">OUZ56_016325</name>
</gene>
<protein>
    <submittedName>
        <fullName evidence="1">Uncharacterized protein</fullName>
    </submittedName>
</protein>
<reference evidence="1 2" key="1">
    <citation type="journal article" date="2023" name="Nucleic Acids Res.">
        <title>The hologenome of Daphnia magna reveals possible DNA methylation and microbiome-mediated evolution of the host genome.</title>
        <authorList>
            <person name="Chaturvedi A."/>
            <person name="Li X."/>
            <person name="Dhandapani V."/>
            <person name="Marshall H."/>
            <person name="Kissane S."/>
            <person name="Cuenca-Cambronero M."/>
            <person name="Asole G."/>
            <person name="Calvet F."/>
            <person name="Ruiz-Romero M."/>
            <person name="Marangio P."/>
            <person name="Guigo R."/>
            <person name="Rago D."/>
            <person name="Mirbahai L."/>
            <person name="Eastwood N."/>
            <person name="Colbourne J.K."/>
            <person name="Zhou J."/>
            <person name="Mallon E."/>
            <person name="Orsini L."/>
        </authorList>
    </citation>
    <scope>NUCLEOTIDE SEQUENCE [LARGE SCALE GENOMIC DNA]</scope>
    <source>
        <strain evidence="1">LRV0_1</strain>
    </source>
</reference>
<name>A0ABR0AQB1_9CRUS</name>
<organism evidence="1 2">
    <name type="scientific">Daphnia magna</name>
    <dbReference type="NCBI Taxonomy" id="35525"/>
    <lineage>
        <taxon>Eukaryota</taxon>
        <taxon>Metazoa</taxon>
        <taxon>Ecdysozoa</taxon>
        <taxon>Arthropoda</taxon>
        <taxon>Crustacea</taxon>
        <taxon>Branchiopoda</taxon>
        <taxon>Diplostraca</taxon>
        <taxon>Cladocera</taxon>
        <taxon>Anomopoda</taxon>
        <taxon>Daphniidae</taxon>
        <taxon>Daphnia</taxon>
    </lineage>
</organism>
<comment type="caution">
    <text evidence="1">The sequence shown here is derived from an EMBL/GenBank/DDBJ whole genome shotgun (WGS) entry which is preliminary data.</text>
</comment>
<accession>A0ABR0AQB1</accession>
<evidence type="ECO:0000313" key="2">
    <source>
        <dbReference type="Proteomes" id="UP001234178"/>
    </source>
</evidence>
<proteinExistence type="predicted"/>